<sequence length="330" mass="33121">MLSCAVGSSVVSRKRLPRLLAALTLPVLLSACVSGEGGMVGLAEVGTPQAVAAQGADGAPVAVPGEKPAVETAEAKGGQATVTALAPSSAVRQDGTISGSAAIDRMIEEAAAEAGVPRELAFAVVHVESRYNPKARGAGVYGLSQIKPATARSLGFSGSTEDLFDPRTNLRYGMRYLKGAWEKGGKDICQASMKYKGGHRATAMTRSAQTYCSNVKRHMAAITGRPAPSETQVVELPGVETPAAAAAIAPATRPASPAAAAIETSRVAAAVAQGAATPETGAGDAAEAVAEAAAQAAPAETQATDAAPEAEAVQEVASAFAEPDTARFGD</sequence>
<dbReference type="Proteomes" id="UP001597371">
    <property type="component" value="Unassembled WGS sequence"/>
</dbReference>
<evidence type="ECO:0000313" key="5">
    <source>
        <dbReference type="EMBL" id="MFD2236958.1"/>
    </source>
</evidence>
<dbReference type="PANTHER" id="PTHR37423">
    <property type="entry name" value="SOLUBLE LYTIC MUREIN TRANSGLYCOSYLASE-RELATED"/>
    <property type="match status" value="1"/>
</dbReference>
<comment type="caution">
    <text evidence="5">The sequence shown here is derived from an EMBL/GenBank/DDBJ whole genome shotgun (WGS) entry which is preliminary data.</text>
</comment>
<accession>A0ABW5CJI4</accession>
<evidence type="ECO:0000256" key="3">
    <source>
        <dbReference type="SAM" id="MobiDB-lite"/>
    </source>
</evidence>
<dbReference type="PANTHER" id="PTHR37423:SF2">
    <property type="entry name" value="MEMBRANE-BOUND LYTIC MUREIN TRANSGLYCOSYLASE C"/>
    <property type="match status" value="1"/>
</dbReference>
<dbReference type="SUPFAM" id="SSF53955">
    <property type="entry name" value="Lysozyme-like"/>
    <property type="match status" value="1"/>
</dbReference>
<dbReference type="InterPro" id="IPR008258">
    <property type="entry name" value="Transglycosylase_SLT_dom_1"/>
</dbReference>
<organism evidence="5 6">
    <name type="scientific">Aureimonas populi</name>
    <dbReference type="NCBI Taxonomy" id="1701758"/>
    <lineage>
        <taxon>Bacteria</taxon>
        <taxon>Pseudomonadati</taxon>
        <taxon>Pseudomonadota</taxon>
        <taxon>Alphaproteobacteria</taxon>
        <taxon>Hyphomicrobiales</taxon>
        <taxon>Aurantimonadaceae</taxon>
        <taxon>Aureimonas</taxon>
    </lineage>
</organism>
<feature type="region of interest" description="Disordered" evidence="3">
    <location>
        <begin position="282"/>
        <end position="330"/>
    </location>
</feature>
<reference evidence="6" key="1">
    <citation type="journal article" date="2019" name="Int. J. Syst. Evol. Microbiol.">
        <title>The Global Catalogue of Microorganisms (GCM) 10K type strain sequencing project: providing services to taxonomists for standard genome sequencing and annotation.</title>
        <authorList>
            <consortium name="The Broad Institute Genomics Platform"/>
            <consortium name="The Broad Institute Genome Sequencing Center for Infectious Disease"/>
            <person name="Wu L."/>
            <person name="Ma J."/>
        </authorList>
    </citation>
    <scope>NUCLEOTIDE SEQUENCE [LARGE SCALE GENOMIC DNA]</scope>
    <source>
        <strain evidence="6">ZS-35-S2</strain>
    </source>
</reference>
<comment type="similarity">
    <text evidence="2">Belongs to the virb1 family.</text>
</comment>
<dbReference type="EMBL" id="JBHUIJ010000005">
    <property type="protein sequence ID" value="MFD2236958.1"/>
    <property type="molecule type" value="Genomic_DNA"/>
</dbReference>
<feature type="domain" description="Transglycosylase SLT" evidence="4">
    <location>
        <begin position="106"/>
        <end position="204"/>
    </location>
</feature>
<comment type="similarity">
    <text evidence="1">Belongs to the transglycosylase Slt family.</text>
</comment>
<evidence type="ECO:0000256" key="2">
    <source>
        <dbReference type="ARBA" id="ARBA00009387"/>
    </source>
</evidence>
<evidence type="ECO:0000256" key="1">
    <source>
        <dbReference type="ARBA" id="ARBA00007734"/>
    </source>
</evidence>
<name>A0ABW5CJI4_9HYPH</name>
<evidence type="ECO:0000259" key="4">
    <source>
        <dbReference type="Pfam" id="PF01464"/>
    </source>
</evidence>
<proteinExistence type="inferred from homology"/>
<evidence type="ECO:0000313" key="6">
    <source>
        <dbReference type="Proteomes" id="UP001597371"/>
    </source>
</evidence>
<keyword evidence="6" id="KW-1185">Reference proteome</keyword>
<dbReference type="InterPro" id="IPR023346">
    <property type="entry name" value="Lysozyme-like_dom_sf"/>
</dbReference>
<dbReference type="Gene3D" id="1.10.530.10">
    <property type="match status" value="1"/>
</dbReference>
<gene>
    <name evidence="5" type="ORF">ACFSKQ_05690</name>
</gene>
<feature type="compositionally biased region" description="Low complexity" evidence="3">
    <location>
        <begin position="282"/>
        <end position="322"/>
    </location>
</feature>
<dbReference type="Pfam" id="PF01464">
    <property type="entry name" value="SLT"/>
    <property type="match status" value="1"/>
</dbReference>
<dbReference type="RefSeq" id="WP_209739498.1">
    <property type="nucleotide sequence ID" value="NZ_CP072611.1"/>
</dbReference>
<protein>
    <submittedName>
        <fullName evidence="5">Lytic transglycosylase domain-containing protein</fullName>
    </submittedName>
</protein>